<accession>A0A4Y1LUJ5</accession>
<protein>
    <submittedName>
        <fullName evidence="2">Uncharacterized protein</fullName>
    </submittedName>
</protein>
<evidence type="ECO:0000313" key="3">
    <source>
        <dbReference type="Proteomes" id="UP000316733"/>
    </source>
</evidence>
<feature type="compositionally biased region" description="Basic and acidic residues" evidence="1">
    <location>
        <begin position="24"/>
        <end position="39"/>
    </location>
</feature>
<feature type="region of interest" description="Disordered" evidence="1">
    <location>
        <begin position="1"/>
        <end position="55"/>
    </location>
</feature>
<evidence type="ECO:0000256" key="1">
    <source>
        <dbReference type="SAM" id="MobiDB-lite"/>
    </source>
</evidence>
<dbReference type="Proteomes" id="UP000316733">
    <property type="component" value="Segment"/>
</dbReference>
<dbReference type="EMBL" id="MK797984">
    <property type="protein sequence ID" value="QCG76050.1"/>
    <property type="molecule type" value="Genomic_DNA"/>
</dbReference>
<feature type="compositionally biased region" description="Basic and acidic residues" evidence="1">
    <location>
        <begin position="7"/>
        <end position="18"/>
    </location>
</feature>
<name>A0A4Y1LUJ5_9CAUD</name>
<gene>
    <name evidence="2" type="ORF">EST35_0169</name>
</gene>
<organism evidence="2 3">
    <name type="scientific">Pseudomonas phage vB_PaeM_PA5oct</name>
    <dbReference type="NCBI Taxonomy" id="2163605"/>
    <lineage>
        <taxon>Viruses</taxon>
        <taxon>Duplodnaviria</taxon>
        <taxon>Heunggongvirae</taxon>
        <taxon>Uroviricota</taxon>
        <taxon>Caudoviricetes</taxon>
        <taxon>Arenbergviridae</taxon>
        <taxon>Wroclawvirus</taxon>
        <taxon>Wroclawvirus PA5oct</taxon>
    </lineage>
</organism>
<keyword evidence="3" id="KW-1185">Reference proteome</keyword>
<sequence>MTKFNKKSLDTYEDREDYRDEETGDRLNNKKSEPKKNNTDYKPFGKITNRYNNDN</sequence>
<evidence type="ECO:0000313" key="2">
    <source>
        <dbReference type="EMBL" id="QCG76050.1"/>
    </source>
</evidence>
<reference evidence="3" key="1">
    <citation type="journal article" date="2020" name="bioRxiv">
        <title>Integrative omics analysis of Pseudomonas aeruginosa virus PA5oct highlights the molecular complexity of jumbo phages.</title>
        <authorList>
            <person name="Lood C."/>
            <person name="Danis-Wlodarczyk K."/>
            <person name="Blasdel B.G."/>
            <person name="Jang H.B."/>
            <person name="Vandenheuvel D."/>
            <person name="Briers Y."/>
            <person name="Noben J.-P."/>
            <person name="van Noort V."/>
            <person name="Drulis-Kawa Z."/>
            <person name="Lavigne R."/>
        </authorList>
    </citation>
    <scope>NUCLEOTIDE SEQUENCE [LARGE SCALE GENOMIC DNA]</scope>
</reference>
<proteinExistence type="predicted"/>